<evidence type="ECO:0000313" key="6">
    <source>
        <dbReference type="Proteomes" id="UP000460561"/>
    </source>
</evidence>
<keyword evidence="1" id="KW-0479">Metal-binding</keyword>
<dbReference type="GO" id="GO:0003677">
    <property type="term" value="F:DNA binding"/>
    <property type="evidence" value="ECO:0007669"/>
    <property type="project" value="InterPro"/>
</dbReference>
<comment type="caution">
    <text evidence="5">The sequence shown here is derived from an EMBL/GenBank/DDBJ whole genome shotgun (WGS) entry which is preliminary data.</text>
</comment>
<dbReference type="Pfam" id="PF01807">
    <property type="entry name" value="Zn_ribbon_DnaG"/>
    <property type="match status" value="1"/>
</dbReference>
<dbReference type="AlphaFoldDB" id="A0A845A9R9"/>
<organism evidence="5 6">
    <name type="scientific">Altericroceibacterium indicum</name>
    <dbReference type="NCBI Taxonomy" id="374177"/>
    <lineage>
        <taxon>Bacteria</taxon>
        <taxon>Pseudomonadati</taxon>
        <taxon>Pseudomonadota</taxon>
        <taxon>Alphaproteobacteria</taxon>
        <taxon>Sphingomonadales</taxon>
        <taxon>Erythrobacteraceae</taxon>
        <taxon>Altericroceibacterium</taxon>
    </lineage>
</organism>
<dbReference type="PANTHER" id="PTHR30313:SF2">
    <property type="entry name" value="DNA PRIMASE"/>
    <property type="match status" value="1"/>
</dbReference>
<evidence type="ECO:0000256" key="1">
    <source>
        <dbReference type="ARBA" id="ARBA00022723"/>
    </source>
</evidence>
<dbReference type="GO" id="GO:0006269">
    <property type="term" value="P:DNA replication, synthesis of primer"/>
    <property type="evidence" value="ECO:0007669"/>
    <property type="project" value="TreeGrafter"/>
</dbReference>
<dbReference type="GO" id="GO:0005737">
    <property type="term" value="C:cytoplasm"/>
    <property type="evidence" value="ECO:0007669"/>
    <property type="project" value="TreeGrafter"/>
</dbReference>
<dbReference type="RefSeq" id="WP_160739318.1">
    <property type="nucleotide sequence ID" value="NZ_WTYQ01000003.1"/>
</dbReference>
<dbReference type="Proteomes" id="UP000460561">
    <property type="component" value="Unassembled WGS sequence"/>
</dbReference>
<dbReference type="InterPro" id="IPR050219">
    <property type="entry name" value="DnaG_primase"/>
</dbReference>
<accession>A0A845A9R9</accession>
<dbReference type="EMBL" id="WTYQ01000003">
    <property type="protein sequence ID" value="MXP26089.1"/>
    <property type="molecule type" value="Genomic_DNA"/>
</dbReference>
<proteinExistence type="predicted"/>
<keyword evidence="6" id="KW-1185">Reference proteome</keyword>
<dbReference type="SUPFAM" id="SSF57783">
    <property type="entry name" value="Zinc beta-ribbon"/>
    <property type="match status" value="1"/>
</dbReference>
<dbReference type="InterPro" id="IPR002694">
    <property type="entry name" value="Znf_CHC2"/>
</dbReference>
<dbReference type="PANTHER" id="PTHR30313">
    <property type="entry name" value="DNA PRIMASE"/>
    <property type="match status" value="1"/>
</dbReference>
<dbReference type="OrthoDB" id="7465087at2"/>
<reference evidence="5 6" key="1">
    <citation type="submission" date="2019-12" db="EMBL/GenBank/DDBJ databases">
        <title>Genomic-based taxomic classification of the family Erythrobacteraceae.</title>
        <authorList>
            <person name="Xu L."/>
        </authorList>
    </citation>
    <scope>NUCLEOTIDE SEQUENCE [LARGE SCALE GENOMIC DNA]</scope>
    <source>
        <strain evidence="5 6">DSM 18604</strain>
    </source>
</reference>
<evidence type="ECO:0000259" key="4">
    <source>
        <dbReference type="SMART" id="SM00400"/>
    </source>
</evidence>
<dbReference type="Gene3D" id="3.90.580.10">
    <property type="entry name" value="Zinc finger, CHC2-type domain"/>
    <property type="match status" value="1"/>
</dbReference>
<dbReference type="GO" id="GO:0003899">
    <property type="term" value="F:DNA-directed RNA polymerase activity"/>
    <property type="evidence" value="ECO:0007669"/>
    <property type="project" value="InterPro"/>
</dbReference>
<sequence>MARIADSEIERLKADVSLVRLVESSGVKLARKGKDELAGRCPFHDDDTPSLSVNAAKNLFRCFGCDASGGPIDWVMKAEGVSFRHAAELLRDGAAVRDGPQRSRYRCRNLSLLRRCSGQV</sequence>
<dbReference type="SMART" id="SM00400">
    <property type="entry name" value="ZnF_CHCC"/>
    <property type="match status" value="1"/>
</dbReference>
<protein>
    <recommendedName>
        <fullName evidence="4">Zinc finger CHC2-type domain-containing protein</fullName>
    </recommendedName>
</protein>
<dbReference type="InterPro" id="IPR036977">
    <property type="entry name" value="DNA_primase_Znf_CHC2"/>
</dbReference>
<name>A0A845A9R9_9SPHN</name>
<evidence type="ECO:0000256" key="3">
    <source>
        <dbReference type="ARBA" id="ARBA00022833"/>
    </source>
</evidence>
<gene>
    <name evidence="5" type="ORF">GRI39_08580</name>
</gene>
<keyword evidence="2" id="KW-0863">Zinc-finger</keyword>
<evidence type="ECO:0000313" key="5">
    <source>
        <dbReference type="EMBL" id="MXP26089.1"/>
    </source>
</evidence>
<keyword evidence="3" id="KW-0862">Zinc</keyword>
<evidence type="ECO:0000256" key="2">
    <source>
        <dbReference type="ARBA" id="ARBA00022771"/>
    </source>
</evidence>
<dbReference type="GO" id="GO:0008270">
    <property type="term" value="F:zinc ion binding"/>
    <property type="evidence" value="ECO:0007669"/>
    <property type="project" value="UniProtKB-KW"/>
</dbReference>
<feature type="domain" description="Zinc finger CHC2-type" evidence="4">
    <location>
        <begin position="37"/>
        <end position="91"/>
    </location>
</feature>